<comment type="caution">
    <text evidence="2">The sequence shown here is derived from an EMBL/GenBank/DDBJ whole genome shotgun (WGS) entry which is preliminary data.</text>
</comment>
<dbReference type="EMBL" id="CAXAMN010024995">
    <property type="protein sequence ID" value="CAK9091661.1"/>
    <property type="molecule type" value="Genomic_DNA"/>
</dbReference>
<dbReference type="Proteomes" id="UP001642484">
    <property type="component" value="Unassembled WGS sequence"/>
</dbReference>
<gene>
    <name evidence="2" type="ORF">CCMP2556_LOCUS43940</name>
</gene>
<proteinExistence type="predicted"/>
<reference evidence="2 3" key="1">
    <citation type="submission" date="2024-02" db="EMBL/GenBank/DDBJ databases">
        <authorList>
            <person name="Chen Y."/>
            <person name="Shah S."/>
            <person name="Dougan E. K."/>
            <person name="Thang M."/>
            <person name="Chan C."/>
        </authorList>
    </citation>
    <scope>NUCLEOTIDE SEQUENCE [LARGE SCALE GENOMIC DNA]</scope>
</reference>
<organism evidence="2 3">
    <name type="scientific">Durusdinium trenchii</name>
    <dbReference type="NCBI Taxonomy" id="1381693"/>
    <lineage>
        <taxon>Eukaryota</taxon>
        <taxon>Sar</taxon>
        <taxon>Alveolata</taxon>
        <taxon>Dinophyceae</taxon>
        <taxon>Suessiales</taxon>
        <taxon>Symbiodiniaceae</taxon>
        <taxon>Durusdinium</taxon>
    </lineage>
</organism>
<name>A0ABP0QXH8_9DINO</name>
<accession>A0ABP0QXH8</accession>
<feature type="region of interest" description="Disordered" evidence="1">
    <location>
        <begin position="62"/>
        <end position="84"/>
    </location>
</feature>
<sequence>MVVATALSRGRFRPDAFAFASALAFALAFAPVWPGNVSWRPSSSSWAEKERPVLAPYGEIQSEQSLSGTQHLRCKGGGKSSQLVAKTNNTKESFQHPGSWHRREEGFQAVLPEASGSAISASPWAGDGPWQVK</sequence>
<evidence type="ECO:0000313" key="2">
    <source>
        <dbReference type="EMBL" id="CAK9091661.1"/>
    </source>
</evidence>
<evidence type="ECO:0000313" key="3">
    <source>
        <dbReference type="Proteomes" id="UP001642484"/>
    </source>
</evidence>
<protein>
    <submittedName>
        <fullName evidence="2">Uncharacterized protein</fullName>
    </submittedName>
</protein>
<evidence type="ECO:0000256" key="1">
    <source>
        <dbReference type="SAM" id="MobiDB-lite"/>
    </source>
</evidence>
<keyword evidence="3" id="KW-1185">Reference proteome</keyword>